<sequence length="249" mass="26628">MTSIDKTMDALRGEAEAGDQQAARELGRLLCLTPTLDDGDSADDRWPGEVWLRIALARRPDDTIAATLLASRLVQQVTAMLDGEPSFDSDSAEEAIERRVDEARALYAGVLALDSTDPAAEAGSALLDEVVEGEQTDPSSIGYSYYLIENDAGHGSTGHLEQLVATDPDELRWACGRWFDRLGGLAGFTMATYVDGEQVAVTDLGAVTLDADDQPDWTSVDIPPLPGEPLPVGHPVGPCHYGYTAQPVD</sequence>
<gene>
    <name evidence="1" type="ORF">AHOG_01980</name>
</gene>
<accession>A0A221VWY4</accession>
<evidence type="ECO:0000313" key="2">
    <source>
        <dbReference type="Proteomes" id="UP000204221"/>
    </source>
</evidence>
<reference evidence="1 2" key="1">
    <citation type="submission" date="2017-07" db="EMBL/GenBank/DDBJ databases">
        <title>Complete genome sequence of Actinoalloteichus hoggarensis DSM 45943, type strain of Actinoalloteichus hoggarensis.</title>
        <authorList>
            <person name="Ruckert C."/>
            <person name="Nouioui I."/>
            <person name="Willmese J."/>
            <person name="van Wezel G."/>
            <person name="Klenk H.-P."/>
            <person name="Kalinowski J."/>
            <person name="Zotchev S.B."/>
        </authorList>
    </citation>
    <scope>NUCLEOTIDE SEQUENCE [LARGE SCALE GENOMIC DNA]</scope>
    <source>
        <strain evidence="1 2">DSM 45943</strain>
    </source>
</reference>
<dbReference type="Proteomes" id="UP000204221">
    <property type="component" value="Chromosome"/>
</dbReference>
<keyword evidence="2" id="KW-1185">Reference proteome</keyword>
<name>A0A221VWY4_9PSEU</name>
<dbReference type="OrthoDB" id="3695271at2"/>
<evidence type="ECO:0000313" key="1">
    <source>
        <dbReference type="EMBL" id="ASO18060.1"/>
    </source>
</evidence>
<dbReference type="AlphaFoldDB" id="A0A221VWY4"/>
<dbReference type="EMBL" id="CP022521">
    <property type="protein sequence ID" value="ASO18060.1"/>
    <property type="molecule type" value="Genomic_DNA"/>
</dbReference>
<organism evidence="1 2">
    <name type="scientific">Actinoalloteichus hoggarensis</name>
    <dbReference type="NCBI Taxonomy" id="1470176"/>
    <lineage>
        <taxon>Bacteria</taxon>
        <taxon>Bacillati</taxon>
        <taxon>Actinomycetota</taxon>
        <taxon>Actinomycetes</taxon>
        <taxon>Pseudonocardiales</taxon>
        <taxon>Pseudonocardiaceae</taxon>
        <taxon>Actinoalloteichus</taxon>
    </lineage>
</organism>
<protein>
    <submittedName>
        <fullName evidence="1">Uncharacterized protein</fullName>
    </submittedName>
</protein>
<dbReference type="KEGG" id="ahg:AHOG_01980"/>
<dbReference type="RefSeq" id="WP_093939837.1">
    <property type="nucleotide sequence ID" value="NZ_CP022521.1"/>
</dbReference>
<proteinExistence type="predicted"/>